<dbReference type="STRING" id="271157.SAMN05444396_10462"/>
<dbReference type="Proteomes" id="UP000184036">
    <property type="component" value="Unassembled WGS sequence"/>
</dbReference>
<dbReference type="Pfam" id="PF01809">
    <property type="entry name" value="YidD"/>
    <property type="match status" value="1"/>
</dbReference>
<organism evidence="2 3">
    <name type="scientific">Flavobacterium segetis</name>
    <dbReference type="NCBI Taxonomy" id="271157"/>
    <lineage>
        <taxon>Bacteria</taxon>
        <taxon>Pseudomonadati</taxon>
        <taxon>Bacteroidota</taxon>
        <taxon>Flavobacteriia</taxon>
        <taxon>Flavobacteriales</taxon>
        <taxon>Flavobacteriaceae</taxon>
        <taxon>Flavobacterium</taxon>
    </lineage>
</organism>
<comment type="subcellular location">
    <subcellularLocation>
        <location evidence="1">Cell membrane</location>
        <topology evidence="1">Peripheral membrane protein</topology>
        <orientation evidence="1">Cytoplasmic side</orientation>
    </subcellularLocation>
</comment>
<keyword evidence="3" id="KW-1185">Reference proteome</keyword>
<protein>
    <recommendedName>
        <fullName evidence="1">Putative membrane protein insertion efficiency factor</fullName>
    </recommendedName>
</protein>
<evidence type="ECO:0000313" key="2">
    <source>
        <dbReference type="EMBL" id="SHG05474.1"/>
    </source>
</evidence>
<dbReference type="NCBIfam" id="TIGR00278">
    <property type="entry name" value="membrane protein insertion efficiency factor YidD"/>
    <property type="match status" value="1"/>
</dbReference>
<accession>A0A1M5GP09</accession>
<dbReference type="SMART" id="SM01234">
    <property type="entry name" value="Haemolytic"/>
    <property type="match status" value="1"/>
</dbReference>
<proteinExistence type="inferred from homology"/>
<evidence type="ECO:0000256" key="1">
    <source>
        <dbReference type="HAMAP-Rule" id="MF_00386"/>
    </source>
</evidence>
<dbReference type="InterPro" id="IPR002696">
    <property type="entry name" value="Membr_insert_effic_factor_YidD"/>
</dbReference>
<dbReference type="EMBL" id="FQWE01000004">
    <property type="protein sequence ID" value="SHG05474.1"/>
    <property type="molecule type" value="Genomic_DNA"/>
</dbReference>
<dbReference type="GO" id="GO:0005886">
    <property type="term" value="C:plasma membrane"/>
    <property type="evidence" value="ECO:0007669"/>
    <property type="project" value="UniProtKB-SubCell"/>
</dbReference>
<dbReference type="RefSeq" id="WP_072989925.1">
    <property type="nucleotide sequence ID" value="NZ_FQWE01000004.1"/>
</dbReference>
<dbReference type="PANTHER" id="PTHR33383:SF1">
    <property type="entry name" value="MEMBRANE PROTEIN INSERTION EFFICIENCY FACTOR-RELATED"/>
    <property type="match status" value="1"/>
</dbReference>
<comment type="function">
    <text evidence="1">Could be involved in insertion of integral membrane proteins into the membrane.</text>
</comment>
<keyword evidence="1" id="KW-0472">Membrane</keyword>
<dbReference type="AlphaFoldDB" id="A0A1M5GP09"/>
<reference evidence="3" key="1">
    <citation type="submission" date="2016-11" db="EMBL/GenBank/DDBJ databases">
        <authorList>
            <person name="Varghese N."/>
            <person name="Submissions S."/>
        </authorList>
    </citation>
    <scope>NUCLEOTIDE SEQUENCE [LARGE SCALE GENOMIC DNA]</scope>
    <source>
        <strain evidence="3">DSM 19741</strain>
    </source>
</reference>
<dbReference type="OrthoDB" id="9801753at2"/>
<sequence length="82" mass="9320">MISKILIFPFVLLVRFYQAAISPFTPAACRYEPTCSTYMIEALKRYGLFYGGYLGLKRIVSCNPWGGSGYDPVPENHCNHKH</sequence>
<name>A0A1M5GP09_9FLAO</name>
<evidence type="ECO:0000313" key="3">
    <source>
        <dbReference type="Proteomes" id="UP000184036"/>
    </source>
</evidence>
<gene>
    <name evidence="2" type="ORF">SAMN05444396_10462</name>
</gene>
<comment type="similarity">
    <text evidence="1">Belongs to the UPF0161 family.</text>
</comment>
<dbReference type="PANTHER" id="PTHR33383">
    <property type="entry name" value="MEMBRANE PROTEIN INSERTION EFFICIENCY FACTOR-RELATED"/>
    <property type="match status" value="1"/>
</dbReference>
<dbReference type="HAMAP" id="MF_00386">
    <property type="entry name" value="UPF0161_YidD"/>
    <property type="match status" value="1"/>
</dbReference>
<keyword evidence="1" id="KW-1003">Cell membrane</keyword>